<sequence length="115" mass="12900">MPLVRGTFGSKLSRGDNWFCELNIPVGKRCGFVQFANRACAEEALLMLNGTQLGGQAIRLSWSRSPSNKQPQPDPNQWNGRYYGYGQELSATAVMDLLLWGLLGRCRETNEMVCR</sequence>
<comment type="caution">
    <text evidence="1">The sequence shown here is derived from an EMBL/GenBank/DDBJ whole genome shotgun (WGS) entry which is preliminary data.</text>
</comment>
<reference evidence="1 2" key="1">
    <citation type="journal article" date="2022" name="Hortic Res">
        <title>A haplotype resolved chromosomal level avocado genome allows analysis of novel avocado genes.</title>
        <authorList>
            <person name="Nath O."/>
            <person name="Fletcher S.J."/>
            <person name="Hayward A."/>
            <person name="Shaw L.M."/>
            <person name="Masouleh A.K."/>
            <person name="Furtado A."/>
            <person name="Henry R.J."/>
            <person name="Mitter N."/>
        </authorList>
    </citation>
    <scope>NUCLEOTIDE SEQUENCE [LARGE SCALE GENOMIC DNA]</scope>
    <source>
        <strain evidence="2">cv. Hass</strain>
    </source>
</reference>
<dbReference type="EMBL" id="CM056809">
    <property type="protein sequence ID" value="KAJ8648883.1"/>
    <property type="molecule type" value="Genomic_DNA"/>
</dbReference>
<dbReference type="Proteomes" id="UP001234297">
    <property type="component" value="Chromosome 1"/>
</dbReference>
<protein>
    <submittedName>
        <fullName evidence="1">Uncharacterized protein</fullName>
    </submittedName>
</protein>
<keyword evidence="2" id="KW-1185">Reference proteome</keyword>
<evidence type="ECO:0000313" key="2">
    <source>
        <dbReference type="Proteomes" id="UP001234297"/>
    </source>
</evidence>
<accession>A0ACC2MTZ1</accession>
<evidence type="ECO:0000313" key="1">
    <source>
        <dbReference type="EMBL" id="KAJ8648883.1"/>
    </source>
</evidence>
<proteinExistence type="predicted"/>
<name>A0ACC2MTZ1_PERAE</name>
<gene>
    <name evidence="1" type="ORF">MRB53_001906</name>
</gene>
<organism evidence="1 2">
    <name type="scientific">Persea americana</name>
    <name type="common">Avocado</name>
    <dbReference type="NCBI Taxonomy" id="3435"/>
    <lineage>
        <taxon>Eukaryota</taxon>
        <taxon>Viridiplantae</taxon>
        <taxon>Streptophyta</taxon>
        <taxon>Embryophyta</taxon>
        <taxon>Tracheophyta</taxon>
        <taxon>Spermatophyta</taxon>
        <taxon>Magnoliopsida</taxon>
        <taxon>Magnoliidae</taxon>
        <taxon>Laurales</taxon>
        <taxon>Lauraceae</taxon>
        <taxon>Persea</taxon>
    </lineage>
</organism>